<evidence type="ECO:0000313" key="4">
    <source>
        <dbReference type="Proteomes" id="UP001156441"/>
    </source>
</evidence>
<dbReference type="Gene3D" id="3.30.9.10">
    <property type="entry name" value="D-Amino Acid Oxidase, subunit A, domain 2"/>
    <property type="match status" value="1"/>
</dbReference>
<proteinExistence type="predicted"/>
<dbReference type="Pfam" id="PF01266">
    <property type="entry name" value="DAO"/>
    <property type="match status" value="1"/>
</dbReference>
<dbReference type="RefSeq" id="WP_260191887.1">
    <property type="nucleotide sequence ID" value="NZ_JAFFZE010000012.1"/>
</dbReference>
<dbReference type="SUPFAM" id="SSF51905">
    <property type="entry name" value="FAD/NAD(P)-binding domain"/>
    <property type="match status" value="1"/>
</dbReference>
<keyword evidence="4" id="KW-1185">Reference proteome</keyword>
<evidence type="ECO:0000259" key="2">
    <source>
        <dbReference type="Pfam" id="PF01266"/>
    </source>
</evidence>
<organism evidence="3 4">
    <name type="scientific">Actinophytocola gossypii</name>
    <dbReference type="NCBI Taxonomy" id="2812003"/>
    <lineage>
        <taxon>Bacteria</taxon>
        <taxon>Bacillati</taxon>
        <taxon>Actinomycetota</taxon>
        <taxon>Actinomycetes</taxon>
        <taxon>Pseudonocardiales</taxon>
        <taxon>Pseudonocardiaceae</taxon>
    </lineage>
</organism>
<sequence length="368" mass="38716">MRVLVLGAGVLGAAVANRIAARGHEVRVLDAAPAPATGTSAATFAWVNGNNKQPPHYQELNAAAIREHHRLGGVAAGWLVPNGHLEVAATEEHRTRLTERVTRLAATGYPASFLAPAEVTALEPDLRVEPDALAAWFPDEAHCHPEAFVAMMLAGVPVSTNQRVVGVEEHRTGASVQLSDGTALTADHVVTCLGRHTAALHEDVPMIEPAPGNAAVGFLARTAPVAARLSRVVTTSTVNLRPAGGGALVAQTLDQDVLADPARPVPPSVVSTMAERVRDRLGYPVRVESAVVGQRALPADGLPVVGPLGAHRYVVVSHSAVTLAPLLGELAAREVCSGAEEDVLRPYRVDRFRRPHPTPTPARRPGEQ</sequence>
<protein>
    <submittedName>
        <fullName evidence="3">FAD-dependent oxidoreductase</fullName>
    </submittedName>
</protein>
<name>A0ABT2J9V6_9PSEU</name>
<dbReference type="InterPro" id="IPR036188">
    <property type="entry name" value="FAD/NAD-bd_sf"/>
</dbReference>
<dbReference type="Gene3D" id="3.50.50.60">
    <property type="entry name" value="FAD/NAD(P)-binding domain"/>
    <property type="match status" value="1"/>
</dbReference>
<dbReference type="EMBL" id="JAFFZE010000012">
    <property type="protein sequence ID" value="MCT2584486.1"/>
    <property type="molecule type" value="Genomic_DNA"/>
</dbReference>
<reference evidence="3 4" key="1">
    <citation type="submission" date="2021-02" db="EMBL/GenBank/DDBJ databases">
        <title>Actinophytocola xerophila sp. nov., isolated from soil of cotton cropping field.</title>
        <authorList>
            <person name="Huang R."/>
            <person name="Chen X."/>
            <person name="Ge X."/>
            <person name="Liu W."/>
        </authorList>
    </citation>
    <scope>NUCLEOTIDE SEQUENCE [LARGE SCALE GENOMIC DNA]</scope>
    <source>
        <strain evidence="3 4">S1-96</strain>
    </source>
</reference>
<evidence type="ECO:0000313" key="3">
    <source>
        <dbReference type="EMBL" id="MCT2584486.1"/>
    </source>
</evidence>
<evidence type="ECO:0000256" key="1">
    <source>
        <dbReference type="ARBA" id="ARBA00023002"/>
    </source>
</evidence>
<dbReference type="Proteomes" id="UP001156441">
    <property type="component" value="Unassembled WGS sequence"/>
</dbReference>
<keyword evidence="1" id="KW-0560">Oxidoreductase</keyword>
<dbReference type="PANTHER" id="PTHR13847">
    <property type="entry name" value="SARCOSINE DEHYDROGENASE-RELATED"/>
    <property type="match status" value="1"/>
</dbReference>
<feature type="domain" description="FAD dependent oxidoreductase" evidence="2">
    <location>
        <begin position="2"/>
        <end position="333"/>
    </location>
</feature>
<dbReference type="PANTHER" id="PTHR13847:SF289">
    <property type="entry name" value="GLYCINE OXIDASE"/>
    <property type="match status" value="1"/>
</dbReference>
<gene>
    <name evidence="3" type="ORF">JT362_15280</name>
</gene>
<dbReference type="InterPro" id="IPR006076">
    <property type="entry name" value="FAD-dep_OxRdtase"/>
</dbReference>
<comment type="caution">
    <text evidence="3">The sequence shown here is derived from an EMBL/GenBank/DDBJ whole genome shotgun (WGS) entry which is preliminary data.</text>
</comment>
<accession>A0ABT2J9V6</accession>